<feature type="domain" description="DM2" evidence="2">
    <location>
        <begin position="81"/>
        <end position="161"/>
    </location>
</feature>
<proteinExistence type="predicted"/>
<dbReference type="Gene3D" id="1.10.245.10">
    <property type="entry name" value="SWIB/MDM2 domain"/>
    <property type="match status" value="1"/>
</dbReference>
<dbReference type="InterPro" id="IPR019835">
    <property type="entry name" value="SWIB_domain"/>
</dbReference>
<protein>
    <recommendedName>
        <fullName evidence="2">DM2 domain-containing protein</fullName>
    </recommendedName>
</protein>
<sequence length="174" mass="19540">MTTIADNTSNNSSTNNSVVEEVDQLELQWKNMELSLSTFKTQVTALQQQLRSLEKATRRQVKQLKKEASKSKNRGNRAPSGFAKPSKISNELCSFMGKEDGAEVARTEVTKFVISYIKENSLAESKDIKPDEKLKVLLGISDEDKVTYFNIQKFMNKHFTKSKKKLAEAAEASA</sequence>
<evidence type="ECO:0000313" key="3">
    <source>
        <dbReference type="EMBL" id="QHU29996.1"/>
    </source>
</evidence>
<dbReference type="PROSITE" id="PS51925">
    <property type="entry name" value="SWIB_MDM2"/>
    <property type="match status" value="1"/>
</dbReference>
<dbReference type="InterPro" id="IPR036885">
    <property type="entry name" value="SWIB_MDM2_dom_sf"/>
</dbReference>
<name>A0A6C0LG77_9ZZZZ</name>
<dbReference type="AlphaFoldDB" id="A0A6C0LG77"/>
<organism evidence="3">
    <name type="scientific">viral metagenome</name>
    <dbReference type="NCBI Taxonomy" id="1070528"/>
    <lineage>
        <taxon>unclassified sequences</taxon>
        <taxon>metagenomes</taxon>
        <taxon>organismal metagenomes</taxon>
    </lineage>
</organism>
<dbReference type="CDD" id="cd10567">
    <property type="entry name" value="SWIB-MDM2_like"/>
    <property type="match status" value="1"/>
</dbReference>
<accession>A0A6C0LG77</accession>
<evidence type="ECO:0000256" key="1">
    <source>
        <dbReference type="SAM" id="MobiDB-lite"/>
    </source>
</evidence>
<dbReference type="SMART" id="SM00151">
    <property type="entry name" value="SWIB"/>
    <property type="match status" value="1"/>
</dbReference>
<dbReference type="InterPro" id="IPR003121">
    <property type="entry name" value="SWIB_MDM2_domain"/>
</dbReference>
<dbReference type="PANTHER" id="PTHR13844">
    <property type="entry name" value="SWI/SNF-RELATED MATRIX-ASSOCIATED ACTIN-DEPENDENT REGULATOR OF CHROMATIN SUBFAMILY D"/>
    <property type="match status" value="1"/>
</dbReference>
<dbReference type="Pfam" id="PF02201">
    <property type="entry name" value="SWIB"/>
    <property type="match status" value="1"/>
</dbReference>
<dbReference type="EMBL" id="MN740503">
    <property type="protein sequence ID" value="QHU29996.1"/>
    <property type="molecule type" value="Genomic_DNA"/>
</dbReference>
<feature type="region of interest" description="Disordered" evidence="1">
    <location>
        <begin position="57"/>
        <end position="86"/>
    </location>
</feature>
<dbReference type="SUPFAM" id="SSF47592">
    <property type="entry name" value="SWIB/MDM2 domain"/>
    <property type="match status" value="1"/>
</dbReference>
<reference evidence="3" key="1">
    <citation type="journal article" date="2020" name="Nature">
        <title>Giant virus diversity and host interactions through global metagenomics.</title>
        <authorList>
            <person name="Schulz F."/>
            <person name="Roux S."/>
            <person name="Paez-Espino D."/>
            <person name="Jungbluth S."/>
            <person name="Walsh D.A."/>
            <person name="Denef V.J."/>
            <person name="McMahon K.D."/>
            <person name="Konstantinidis K.T."/>
            <person name="Eloe-Fadrosh E.A."/>
            <person name="Kyrpides N.C."/>
            <person name="Woyke T."/>
        </authorList>
    </citation>
    <scope>NUCLEOTIDE SEQUENCE</scope>
    <source>
        <strain evidence="3">GVMAG-M-3300027833-11</strain>
    </source>
</reference>
<evidence type="ECO:0000259" key="2">
    <source>
        <dbReference type="PROSITE" id="PS51925"/>
    </source>
</evidence>